<name>A0ACC1CG27_9NEOP</name>
<dbReference type="EMBL" id="CM034413">
    <property type="protein sequence ID" value="KAJ0170458.1"/>
    <property type="molecule type" value="Genomic_DNA"/>
</dbReference>
<organism evidence="1 2">
    <name type="scientific">Dendrolimus kikuchii</name>
    <dbReference type="NCBI Taxonomy" id="765133"/>
    <lineage>
        <taxon>Eukaryota</taxon>
        <taxon>Metazoa</taxon>
        <taxon>Ecdysozoa</taxon>
        <taxon>Arthropoda</taxon>
        <taxon>Hexapoda</taxon>
        <taxon>Insecta</taxon>
        <taxon>Pterygota</taxon>
        <taxon>Neoptera</taxon>
        <taxon>Endopterygota</taxon>
        <taxon>Lepidoptera</taxon>
        <taxon>Glossata</taxon>
        <taxon>Ditrysia</taxon>
        <taxon>Bombycoidea</taxon>
        <taxon>Lasiocampidae</taxon>
        <taxon>Dendrolimus</taxon>
    </lineage>
</organism>
<protein>
    <submittedName>
        <fullName evidence="1">Uncharacterized protein</fullName>
    </submittedName>
</protein>
<sequence length="675" mass="75130">MRLIFVVLLLLLVQHTIGYYVGHHLAHKMHHLHKTGRRHRATNDVALHFEPEPFNKKLELGSSGKIHCKIAGGISPTVQWYLNDEDPLPDGVTSINGTLMVTDADRRHAGQYTCKAVDGDKSITAKISLDIVVSPRVIEPTAGDSLHVTVGETVVLNCKATGDPQPTTHWDRNLTILNHQQNGVGIGDGVNASTAKLLLFKNGTLLIKDVTEEDSDRYGCTAGSAAGLARNELMLVVHKEGELPPQESTGVGGKAVVVSISVAGAYMVLVLALMVYCRRRRLKRRQRGEKMEQEIIEGREKLVEDGEEKVKVNGVPAQNGRLLPHDRDSGADNSEVSGISRASKKSGQYDHLTVPRTLLTDQITLGRGEFGEVLLAKIDMCQVKKLKNVEEIVDEVDIKPVLVKALTTKDETQLCEFRRQLDLFSRVRHENIVKLIGLCNESEIHYMLLEHTEWGDLKNFLISTRTPEETEEYLSRVGPALPPPTVTRTSPPLSPQHRALLATHLATAAAKLATKRVTHRDIAARNCVITSKLQLKLSYPALTRGPDSHEYHKLHEQVIPLRWLPIEVVTEGDYSTKSDVYMFAATVWEIYTKAELPFAKLNDNSVLERLKAGTLEWTVPASMPESISNLLKRCWSTSPSDRPQFTDICEELNSILQDITSENVSRHSTREDENQ</sequence>
<evidence type="ECO:0000313" key="1">
    <source>
        <dbReference type="EMBL" id="KAJ0170458.1"/>
    </source>
</evidence>
<evidence type="ECO:0000313" key="2">
    <source>
        <dbReference type="Proteomes" id="UP000824533"/>
    </source>
</evidence>
<keyword evidence="2" id="KW-1185">Reference proteome</keyword>
<gene>
    <name evidence="1" type="ORF">K1T71_013829</name>
</gene>
<comment type="caution">
    <text evidence="1">The sequence shown here is derived from an EMBL/GenBank/DDBJ whole genome shotgun (WGS) entry which is preliminary data.</text>
</comment>
<dbReference type="Proteomes" id="UP000824533">
    <property type="component" value="Linkage Group LG27"/>
</dbReference>
<proteinExistence type="predicted"/>
<reference evidence="1 2" key="1">
    <citation type="journal article" date="2021" name="Front. Genet.">
        <title>Chromosome-Level Genome Assembly Reveals Significant Gene Expansion in the Toll and IMD Signaling Pathways of Dendrolimus kikuchii.</title>
        <authorList>
            <person name="Zhou J."/>
            <person name="Wu P."/>
            <person name="Xiong Z."/>
            <person name="Liu N."/>
            <person name="Zhao N."/>
            <person name="Ji M."/>
            <person name="Qiu Y."/>
            <person name="Yang B."/>
        </authorList>
    </citation>
    <scope>NUCLEOTIDE SEQUENCE [LARGE SCALE GENOMIC DNA]</scope>
    <source>
        <strain evidence="1">Ann1</strain>
    </source>
</reference>
<accession>A0ACC1CG27</accession>